<feature type="region of interest" description="Disordered" evidence="17">
    <location>
        <begin position="358"/>
        <end position="399"/>
    </location>
</feature>
<name>A0ABW4RVY7_9ACTN</name>
<reference evidence="20" key="1">
    <citation type="journal article" date="2019" name="Int. J. Syst. Evol. Microbiol.">
        <title>The Global Catalogue of Microorganisms (GCM) 10K type strain sequencing project: providing services to taxonomists for standard genome sequencing and annotation.</title>
        <authorList>
            <consortium name="The Broad Institute Genomics Platform"/>
            <consortium name="The Broad Institute Genome Sequencing Center for Infectious Disease"/>
            <person name="Wu L."/>
            <person name="Ma J."/>
        </authorList>
    </citation>
    <scope>NUCLEOTIDE SEQUENCE [LARGE SCALE GENOMIC DNA]</scope>
    <source>
        <strain evidence="20">CAIM 431</strain>
    </source>
</reference>
<dbReference type="Gene3D" id="3.30.70.270">
    <property type="match status" value="1"/>
</dbReference>
<dbReference type="RefSeq" id="WP_343873606.1">
    <property type="nucleotide sequence ID" value="NZ_BAAAIX010000017.1"/>
</dbReference>
<dbReference type="HAMAP" id="MF_01113">
    <property type="entry name" value="DNApol_IV"/>
    <property type="match status" value="1"/>
</dbReference>
<dbReference type="PANTHER" id="PTHR11076:SF33">
    <property type="entry name" value="DNA POLYMERASE KAPPA"/>
    <property type="match status" value="1"/>
</dbReference>
<keyword evidence="13 16" id="KW-0234">DNA repair</keyword>
<evidence type="ECO:0000256" key="15">
    <source>
        <dbReference type="ARBA" id="ARBA00049244"/>
    </source>
</evidence>
<keyword evidence="3 16" id="KW-0515">Mutator protein</keyword>
<evidence type="ECO:0000256" key="1">
    <source>
        <dbReference type="ARBA" id="ARBA00004496"/>
    </source>
</evidence>
<dbReference type="Gene3D" id="1.10.150.20">
    <property type="entry name" value="5' to 3' exonuclease, C-terminal subdomain"/>
    <property type="match status" value="1"/>
</dbReference>
<feature type="binding site" evidence="16">
    <location>
        <position position="105"/>
    </location>
    <ligand>
        <name>Mg(2+)</name>
        <dbReference type="ChEBI" id="CHEBI:18420"/>
    </ligand>
</feature>
<feature type="domain" description="UmuC" evidence="18">
    <location>
        <begin position="7"/>
        <end position="191"/>
    </location>
</feature>
<dbReference type="InterPro" id="IPR036775">
    <property type="entry name" value="DNA_pol_Y-fam_lit_finger_sf"/>
</dbReference>
<evidence type="ECO:0000256" key="16">
    <source>
        <dbReference type="HAMAP-Rule" id="MF_01113"/>
    </source>
</evidence>
<dbReference type="CDD" id="cd03586">
    <property type="entry name" value="PolY_Pol_IV_kappa"/>
    <property type="match status" value="1"/>
</dbReference>
<dbReference type="NCBIfam" id="NF002677">
    <property type="entry name" value="PRK02406.1"/>
    <property type="match status" value="1"/>
</dbReference>
<dbReference type="InterPro" id="IPR043128">
    <property type="entry name" value="Rev_trsase/Diguanyl_cyclase"/>
</dbReference>
<feature type="region of interest" description="Disordered" evidence="17">
    <location>
        <begin position="435"/>
        <end position="458"/>
    </location>
</feature>
<evidence type="ECO:0000256" key="10">
    <source>
        <dbReference type="ARBA" id="ARBA00022842"/>
    </source>
</evidence>
<keyword evidence="4 16" id="KW-0963">Cytoplasm</keyword>
<keyword evidence="8 16" id="KW-0479">Metal-binding</keyword>
<dbReference type="NCBIfam" id="NF002882">
    <property type="entry name" value="PRK03348.1"/>
    <property type="match status" value="1"/>
</dbReference>
<evidence type="ECO:0000256" key="8">
    <source>
        <dbReference type="ARBA" id="ARBA00022723"/>
    </source>
</evidence>
<keyword evidence="20" id="KW-1185">Reference proteome</keyword>
<evidence type="ECO:0000256" key="7">
    <source>
        <dbReference type="ARBA" id="ARBA00022705"/>
    </source>
</evidence>
<dbReference type="InterPro" id="IPR053848">
    <property type="entry name" value="IMS_HHH_1"/>
</dbReference>
<protein>
    <recommendedName>
        <fullName evidence="16">DNA polymerase IV</fullName>
        <shortName evidence="16">Pol IV</shortName>
        <ecNumber evidence="16">2.7.7.7</ecNumber>
    </recommendedName>
</protein>
<dbReference type="Pfam" id="PF11799">
    <property type="entry name" value="IMS_C"/>
    <property type="match status" value="1"/>
</dbReference>
<dbReference type="SUPFAM" id="SSF56672">
    <property type="entry name" value="DNA/RNA polymerases"/>
    <property type="match status" value="1"/>
</dbReference>
<feature type="binding site" evidence="16">
    <location>
        <position position="11"/>
    </location>
    <ligand>
        <name>Mg(2+)</name>
        <dbReference type="ChEBI" id="CHEBI:18420"/>
    </ligand>
</feature>
<keyword evidence="11 16" id="KW-0239">DNA-directed DNA polymerase</keyword>
<keyword evidence="12 16" id="KW-0238">DNA-binding</keyword>
<evidence type="ECO:0000256" key="14">
    <source>
        <dbReference type="ARBA" id="ARBA00025589"/>
    </source>
</evidence>
<keyword evidence="6 16" id="KW-0548">Nucleotidyltransferase</keyword>
<evidence type="ECO:0000256" key="4">
    <source>
        <dbReference type="ARBA" id="ARBA00022490"/>
    </source>
</evidence>
<dbReference type="EC" id="2.7.7.7" evidence="16"/>
<keyword evidence="5 16" id="KW-0808">Transferase</keyword>
<comment type="function">
    <text evidence="14 16">Poorly processive, error-prone DNA polymerase involved in untargeted mutagenesis. Copies undamaged DNA at stalled replication forks, which arise in vivo from mismatched or misaligned primer ends. These misaligned primers can be extended by PolIV. Exhibits no 3'-5' exonuclease (proofreading) activity. May be involved in translesional synthesis, in conjunction with the beta clamp from PolIII.</text>
</comment>
<keyword evidence="7 16" id="KW-0235">DNA replication</keyword>
<evidence type="ECO:0000256" key="5">
    <source>
        <dbReference type="ARBA" id="ARBA00022679"/>
    </source>
</evidence>
<dbReference type="Pfam" id="PF00817">
    <property type="entry name" value="IMS"/>
    <property type="match status" value="1"/>
</dbReference>
<dbReference type="PANTHER" id="PTHR11076">
    <property type="entry name" value="DNA REPAIR POLYMERASE UMUC / TRANSFERASE FAMILY MEMBER"/>
    <property type="match status" value="1"/>
</dbReference>
<comment type="subunit">
    <text evidence="16">Monomer.</text>
</comment>
<feature type="active site" evidence="16">
    <location>
        <position position="106"/>
    </location>
</feature>
<dbReference type="InterPro" id="IPR017961">
    <property type="entry name" value="DNA_pol_Y-fam_little_finger"/>
</dbReference>
<dbReference type="InterPro" id="IPR001126">
    <property type="entry name" value="UmuC"/>
</dbReference>
<comment type="similarity">
    <text evidence="2 16">Belongs to the DNA polymerase type-Y family.</text>
</comment>
<evidence type="ECO:0000256" key="9">
    <source>
        <dbReference type="ARBA" id="ARBA00022763"/>
    </source>
</evidence>
<evidence type="ECO:0000256" key="17">
    <source>
        <dbReference type="SAM" id="MobiDB-lite"/>
    </source>
</evidence>
<sequence>MRSTAAILHLDLDAFFAAVEQRDKPSLRGKAVIVGGVGGRGVVSTASYEARRFGVRSAMPMHEARRRAPHAAVLGGRFDAYRQSSRIVMALLRELSPLVEPLSIDEAFVDLEAGGHDCRDLDQLRALGQKLRAALHERTEGLTASVGIGSSKFIAKVASEMAKPDGLVVVPPGHEVEVISPLPARSVPGVGPVTMDKLDRLGIRTVADLQRAEVSELTREVGRSWGEALHELAFARDDRPVSPSREAKSISVEDTFETDITDRAELAEAATRDAALVAARLRRSGQFARTVTLKLRLADFTTWTRSRTLEGATDSTERIAQVARELLAALDVREGVRLLGVGVANFTLAAQEELFGLAGDQPSAAPDQTTTTQEEPQRRRRMGEWSPGSEVEHPEHGRGWVWGSGLGRVTVRFEDRHSGIGPVRTFRTDDDQLAHATEPLPMAWDRAEPAEDGAGEGT</sequence>
<dbReference type="InterPro" id="IPR022880">
    <property type="entry name" value="DNApol_IV"/>
</dbReference>
<organism evidence="19 20">
    <name type="scientific">Luteococcus peritonei</name>
    <dbReference type="NCBI Taxonomy" id="88874"/>
    <lineage>
        <taxon>Bacteria</taxon>
        <taxon>Bacillati</taxon>
        <taxon>Actinomycetota</taxon>
        <taxon>Actinomycetes</taxon>
        <taxon>Propionibacteriales</taxon>
        <taxon>Propionibacteriaceae</taxon>
        <taxon>Luteococcus</taxon>
    </lineage>
</organism>
<comment type="subcellular location">
    <subcellularLocation>
        <location evidence="1 16">Cytoplasm</location>
    </subcellularLocation>
</comment>
<dbReference type="GO" id="GO:0003887">
    <property type="term" value="F:DNA-directed DNA polymerase activity"/>
    <property type="evidence" value="ECO:0007669"/>
    <property type="project" value="UniProtKB-EC"/>
</dbReference>
<evidence type="ECO:0000259" key="18">
    <source>
        <dbReference type="PROSITE" id="PS50173"/>
    </source>
</evidence>
<dbReference type="Proteomes" id="UP001597326">
    <property type="component" value="Unassembled WGS sequence"/>
</dbReference>
<proteinExistence type="inferred from homology"/>
<dbReference type="EMBL" id="JBHUFZ010000020">
    <property type="protein sequence ID" value="MFD1890497.1"/>
    <property type="molecule type" value="Genomic_DNA"/>
</dbReference>
<keyword evidence="10 16" id="KW-0460">Magnesium</keyword>
<comment type="cofactor">
    <cofactor evidence="16">
        <name>Mg(2+)</name>
        <dbReference type="ChEBI" id="CHEBI:18420"/>
    </cofactor>
    <text evidence="16">Binds 2 magnesium ions per subunit.</text>
</comment>
<evidence type="ECO:0000313" key="20">
    <source>
        <dbReference type="Proteomes" id="UP001597326"/>
    </source>
</evidence>
<feature type="site" description="Substrate discrimination" evidence="16">
    <location>
        <position position="16"/>
    </location>
</feature>
<keyword evidence="9 16" id="KW-0227">DNA damage</keyword>
<dbReference type="SUPFAM" id="SSF100879">
    <property type="entry name" value="Lesion bypass DNA polymerase (Y-family), little finger domain"/>
    <property type="match status" value="1"/>
</dbReference>
<evidence type="ECO:0000256" key="11">
    <source>
        <dbReference type="ARBA" id="ARBA00022932"/>
    </source>
</evidence>
<evidence type="ECO:0000256" key="13">
    <source>
        <dbReference type="ARBA" id="ARBA00023204"/>
    </source>
</evidence>
<dbReference type="InterPro" id="IPR050116">
    <property type="entry name" value="DNA_polymerase-Y"/>
</dbReference>
<dbReference type="Pfam" id="PF21999">
    <property type="entry name" value="IMS_HHH_1"/>
    <property type="match status" value="1"/>
</dbReference>
<comment type="catalytic activity">
    <reaction evidence="15 16">
        <text>DNA(n) + a 2'-deoxyribonucleoside 5'-triphosphate = DNA(n+1) + diphosphate</text>
        <dbReference type="Rhea" id="RHEA:22508"/>
        <dbReference type="Rhea" id="RHEA-COMP:17339"/>
        <dbReference type="Rhea" id="RHEA-COMP:17340"/>
        <dbReference type="ChEBI" id="CHEBI:33019"/>
        <dbReference type="ChEBI" id="CHEBI:61560"/>
        <dbReference type="ChEBI" id="CHEBI:173112"/>
        <dbReference type="EC" id="2.7.7.7"/>
    </reaction>
</comment>
<evidence type="ECO:0000256" key="3">
    <source>
        <dbReference type="ARBA" id="ARBA00022457"/>
    </source>
</evidence>
<dbReference type="Gene3D" id="3.30.1490.100">
    <property type="entry name" value="DNA polymerase, Y-family, little finger domain"/>
    <property type="match status" value="1"/>
</dbReference>
<accession>A0ABW4RVY7</accession>
<gene>
    <name evidence="16" type="primary">dinB</name>
    <name evidence="19" type="ORF">ACFSCS_09945</name>
</gene>
<dbReference type="PROSITE" id="PS50173">
    <property type="entry name" value="UMUC"/>
    <property type="match status" value="1"/>
</dbReference>
<dbReference type="InterPro" id="IPR043502">
    <property type="entry name" value="DNA/RNA_pol_sf"/>
</dbReference>
<dbReference type="Gene3D" id="3.40.1170.60">
    <property type="match status" value="1"/>
</dbReference>
<evidence type="ECO:0000256" key="12">
    <source>
        <dbReference type="ARBA" id="ARBA00023125"/>
    </source>
</evidence>
<evidence type="ECO:0000256" key="6">
    <source>
        <dbReference type="ARBA" id="ARBA00022695"/>
    </source>
</evidence>
<evidence type="ECO:0000256" key="2">
    <source>
        <dbReference type="ARBA" id="ARBA00010945"/>
    </source>
</evidence>
<comment type="caution">
    <text evidence="19">The sequence shown here is derived from an EMBL/GenBank/DDBJ whole genome shotgun (WGS) entry which is preliminary data.</text>
</comment>
<evidence type="ECO:0000313" key="19">
    <source>
        <dbReference type="EMBL" id="MFD1890497.1"/>
    </source>
</evidence>